<evidence type="ECO:0000256" key="4">
    <source>
        <dbReference type="PROSITE-ProRule" id="PRU01331"/>
    </source>
</evidence>
<dbReference type="AlphaFoldDB" id="A0A0L1JUG6"/>
<evidence type="ECO:0000256" key="3">
    <source>
        <dbReference type="ARBA" id="ARBA00022842"/>
    </source>
</evidence>
<dbReference type="PROSITE" id="PS00181">
    <property type="entry name" value="GLNA_ATP"/>
    <property type="match status" value="1"/>
</dbReference>
<dbReference type="PROSITE" id="PS51987">
    <property type="entry name" value="GS_CATALYTIC"/>
    <property type="match status" value="1"/>
</dbReference>
<comment type="caution">
    <text evidence="7">The sequence shown here is derived from an EMBL/GenBank/DDBJ whole genome shotgun (WGS) entry which is preliminary data.</text>
</comment>
<organism evidence="7 8">
    <name type="scientific">Pseudaestuariivita atlantica</name>
    <dbReference type="NCBI Taxonomy" id="1317121"/>
    <lineage>
        <taxon>Bacteria</taxon>
        <taxon>Pseudomonadati</taxon>
        <taxon>Pseudomonadota</taxon>
        <taxon>Alphaproteobacteria</taxon>
        <taxon>Rhodobacterales</taxon>
        <taxon>Paracoccaceae</taxon>
        <taxon>Pseudaestuariivita</taxon>
    </lineage>
</organism>
<evidence type="ECO:0000313" key="7">
    <source>
        <dbReference type="EMBL" id="KNG95337.1"/>
    </source>
</evidence>
<dbReference type="PATRIC" id="fig|1317121.7.peg.308"/>
<keyword evidence="8" id="KW-1185">Reference proteome</keyword>
<proteinExistence type="inferred from homology"/>
<dbReference type="SUPFAM" id="SSF55931">
    <property type="entry name" value="Glutamine synthetase/guanido kinase"/>
    <property type="match status" value="1"/>
</dbReference>
<keyword evidence="2" id="KW-0436">Ligase</keyword>
<dbReference type="EMBL" id="AQQZ01000001">
    <property type="protein sequence ID" value="KNG95337.1"/>
    <property type="molecule type" value="Genomic_DNA"/>
</dbReference>
<dbReference type="OrthoDB" id="9807095at2"/>
<protein>
    <submittedName>
        <fullName evidence="7">Glutamine synthetase</fullName>
    </submittedName>
</protein>
<dbReference type="STRING" id="1317121.ATO11_01550"/>
<reference evidence="7 8" key="1">
    <citation type="journal article" date="2015" name="Int. J. Syst. Evol. Microbiol.">
        <title>Aestuariivita atlantica sp. nov., isolated from deep sea sediment of the Atlantic Ocean.</title>
        <authorList>
            <person name="Li G."/>
            <person name="Lai Q."/>
            <person name="Du Y."/>
            <person name="Liu X."/>
            <person name="Sun F."/>
            <person name="Shao Z."/>
        </authorList>
    </citation>
    <scope>NUCLEOTIDE SEQUENCE [LARGE SCALE GENOMIC DNA]</scope>
    <source>
        <strain evidence="7 8">22II-S11-z3</strain>
    </source>
</reference>
<evidence type="ECO:0000256" key="1">
    <source>
        <dbReference type="ARBA" id="ARBA00001946"/>
    </source>
</evidence>
<dbReference type="PANTHER" id="PTHR43785">
    <property type="entry name" value="GAMMA-GLUTAMYLPUTRESCINE SYNTHETASE"/>
    <property type="match status" value="1"/>
</dbReference>
<dbReference type="InterPro" id="IPR014746">
    <property type="entry name" value="Gln_synth/guanido_kin_cat_dom"/>
</dbReference>
<name>A0A0L1JUG6_9RHOB</name>
<dbReference type="PANTHER" id="PTHR43785:SF12">
    <property type="entry name" value="TYPE-1 GLUTAMINE SYNTHETASE 2"/>
    <property type="match status" value="1"/>
</dbReference>
<dbReference type="InterPro" id="IPR027303">
    <property type="entry name" value="Gln_synth_gly_rich_site"/>
</dbReference>
<evidence type="ECO:0000256" key="2">
    <source>
        <dbReference type="ARBA" id="ARBA00022598"/>
    </source>
</evidence>
<dbReference type="Proteomes" id="UP000036938">
    <property type="component" value="Unassembled WGS sequence"/>
</dbReference>
<dbReference type="InterPro" id="IPR008146">
    <property type="entry name" value="Gln_synth_cat_dom"/>
</dbReference>
<comment type="cofactor">
    <cofactor evidence="1">
        <name>Mg(2+)</name>
        <dbReference type="ChEBI" id="CHEBI:18420"/>
    </cofactor>
</comment>
<evidence type="ECO:0000313" key="8">
    <source>
        <dbReference type="Proteomes" id="UP000036938"/>
    </source>
</evidence>
<dbReference type="Pfam" id="PF00120">
    <property type="entry name" value="Gln-synt_C"/>
    <property type="match status" value="1"/>
</dbReference>
<feature type="domain" description="GS catalytic" evidence="6">
    <location>
        <begin position="105"/>
        <end position="437"/>
    </location>
</feature>
<keyword evidence="3" id="KW-0460">Magnesium</keyword>
<sequence>MSTDTSPPPPVRIAATDLNGQWRGKRVSDPAKARAGVRMPVSALSVDILGADIAASPLVFATGDADGLLRPTGRGPVPLPWLAAPQVMEPAWMFTEDGAPFAACPRQALQSVLDRYAARGWLVRAGIEMEFTLVDDTGPVLAPPRDPWSGRPLRGEAILSMRQLDAFDGFVSALADGAAAMGIRVETVTSEAGIGQFEVTLAARDAMRAADDAALFKLLARGTARAHGLAATFMAKPYPDDAGNGMHVHASVVDADGANVFDDGGAEGSALLRHAIAGCLDMMGPATLIFAPHGNSYDRMVPGAHAPTSAQWGYENRTVALRVPGGPPAARRLEHRVPGGDTAPHLVVAAILGGMHSGIEDAATPPDPVTGNAYDIAAPGLEPDWTSAIDRFETAPQIARTFDPLLIETLVRTKRQDFDRVTGIPPEDRWQVWLETV</sequence>
<dbReference type="GO" id="GO:0006542">
    <property type="term" value="P:glutamine biosynthetic process"/>
    <property type="evidence" value="ECO:0007669"/>
    <property type="project" value="TreeGrafter"/>
</dbReference>
<dbReference type="Gene3D" id="3.30.590.10">
    <property type="entry name" value="Glutamine synthetase/guanido kinase, catalytic domain"/>
    <property type="match status" value="1"/>
</dbReference>
<dbReference type="RefSeq" id="WP_050529058.1">
    <property type="nucleotide sequence ID" value="NZ_AQQZ01000001.1"/>
</dbReference>
<accession>A0A0L1JUG6</accession>
<evidence type="ECO:0000256" key="5">
    <source>
        <dbReference type="RuleBase" id="RU000384"/>
    </source>
</evidence>
<comment type="similarity">
    <text evidence="4 5">Belongs to the glutamine synthetase family.</text>
</comment>
<gene>
    <name evidence="7" type="ORF">ATO11_01550</name>
</gene>
<dbReference type="GO" id="GO:0006598">
    <property type="term" value="P:polyamine catabolic process"/>
    <property type="evidence" value="ECO:0007669"/>
    <property type="project" value="TreeGrafter"/>
</dbReference>
<evidence type="ECO:0000259" key="6">
    <source>
        <dbReference type="PROSITE" id="PS51987"/>
    </source>
</evidence>
<dbReference type="GO" id="GO:0004356">
    <property type="term" value="F:glutamine synthetase activity"/>
    <property type="evidence" value="ECO:0007669"/>
    <property type="project" value="InterPro"/>
</dbReference>
<dbReference type="SMART" id="SM01230">
    <property type="entry name" value="Gln-synt_C"/>
    <property type="match status" value="1"/>
</dbReference>